<dbReference type="InterPro" id="IPR022488">
    <property type="entry name" value="PPK2-related"/>
</dbReference>
<evidence type="ECO:0000313" key="8">
    <source>
        <dbReference type="Proteomes" id="UP001418637"/>
    </source>
</evidence>
<comment type="caution">
    <text evidence="7">The sequence shown here is derived from an EMBL/GenBank/DDBJ whole genome shotgun (WGS) entry which is preliminary data.</text>
</comment>
<evidence type="ECO:0000313" key="7">
    <source>
        <dbReference type="EMBL" id="MEN3930383.1"/>
    </source>
</evidence>
<dbReference type="Gene3D" id="3.40.50.300">
    <property type="entry name" value="P-loop containing nucleotide triphosphate hydrolases"/>
    <property type="match status" value="1"/>
</dbReference>
<comment type="catalytic activity">
    <reaction evidence="5">
        <text>[phosphate](n) + ATP = [phosphate](n+1) + ADP</text>
        <dbReference type="Rhea" id="RHEA:19573"/>
        <dbReference type="Rhea" id="RHEA-COMP:9859"/>
        <dbReference type="Rhea" id="RHEA-COMP:14280"/>
        <dbReference type="ChEBI" id="CHEBI:16838"/>
        <dbReference type="ChEBI" id="CHEBI:30616"/>
        <dbReference type="ChEBI" id="CHEBI:456216"/>
    </reaction>
    <physiologicalReaction direction="right-to-left" evidence="5">
        <dbReference type="Rhea" id="RHEA:19575"/>
    </physiologicalReaction>
</comment>
<dbReference type="GO" id="GO:0016301">
    <property type="term" value="F:kinase activity"/>
    <property type="evidence" value="ECO:0007669"/>
    <property type="project" value="UniProtKB-KW"/>
</dbReference>
<comment type="similarity">
    <text evidence="1">Belongs to the polyphosphate kinase 2 (PPK2) family. Class I subfamily.</text>
</comment>
<sequence>MAKDKSHKKVLEKLENFVSPYRVTSGKKFKLKNFDPNDTHKISSEDKPQAKELLARGTEWLSALQDKLYAQGKWSVLIIVQAMDAAGKDSTIKHVMSGINPQGCDVHSFKVPTKEELNHSFLWRYASKTPERGRIGIFNRSYYEDVLVVRVHPEQLGTSGIPDELITKNIWDERLEDIANFEKHLIRNGTIVLKFFLNVSPDEQKKRFLERIEKPEKNWKFSSADLKERAHWDEYQKYYEAAIKATATEEAPWYVVPANAKWYTRLIVAAAIAERLGIADIEYPKINDDQRADLKVAYDKLIGESEE</sequence>
<evidence type="ECO:0000256" key="4">
    <source>
        <dbReference type="ARBA" id="ARBA00023310"/>
    </source>
</evidence>
<protein>
    <submittedName>
        <fullName evidence="7">Polyphosphate kinase 2 family protein</fullName>
    </submittedName>
</protein>
<dbReference type="InterPro" id="IPR027417">
    <property type="entry name" value="P-loop_NTPase"/>
</dbReference>
<proteinExistence type="inferred from homology"/>
<keyword evidence="4" id="KW-0066">ATP synthesis</keyword>
<keyword evidence="3 7" id="KW-0418">Kinase</keyword>
<evidence type="ECO:0000256" key="3">
    <source>
        <dbReference type="ARBA" id="ARBA00022777"/>
    </source>
</evidence>
<dbReference type="PANTHER" id="PTHR34383">
    <property type="entry name" value="POLYPHOSPHATE:AMP PHOSPHOTRANSFERASE-RELATED"/>
    <property type="match status" value="1"/>
</dbReference>
<dbReference type="NCBIfam" id="TIGR03709">
    <property type="entry name" value="PPK2_rel_1"/>
    <property type="match status" value="1"/>
</dbReference>
<evidence type="ECO:0000256" key="2">
    <source>
        <dbReference type="ARBA" id="ARBA00022679"/>
    </source>
</evidence>
<name>A0ABV0BIK8_9HYPH</name>
<dbReference type="PIRSF" id="PIRSF028756">
    <property type="entry name" value="PPK2_prd"/>
    <property type="match status" value="1"/>
</dbReference>
<evidence type="ECO:0000256" key="1">
    <source>
        <dbReference type="ARBA" id="ARBA00009924"/>
    </source>
</evidence>
<dbReference type="EMBL" id="JBBYXI010000002">
    <property type="protein sequence ID" value="MEN3930383.1"/>
    <property type="molecule type" value="Genomic_DNA"/>
</dbReference>
<dbReference type="SUPFAM" id="SSF52540">
    <property type="entry name" value="P-loop containing nucleoside triphosphate hydrolases"/>
    <property type="match status" value="1"/>
</dbReference>
<keyword evidence="8" id="KW-1185">Reference proteome</keyword>
<keyword evidence="2" id="KW-0808">Transferase</keyword>
<feature type="domain" description="Polyphosphate kinase-2-related" evidence="6">
    <location>
        <begin position="49"/>
        <end position="278"/>
    </location>
</feature>
<dbReference type="Pfam" id="PF03976">
    <property type="entry name" value="PPK2"/>
    <property type="match status" value="1"/>
</dbReference>
<dbReference type="RefSeq" id="WP_346336394.1">
    <property type="nucleotide sequence ID" value="NZ_JBBYXI010000002.1"/>
</dbReference>
<accession>A0ABV0BIK8</accession>
<dbReference type="InterPro" id="IPR016898">
    <property type="entry name" value="Polyphosphate_phosphotransfera"/>
</dbReference>
<organism evidence="7 8">
    <name type="scientific">Hohaiivirga grylli</name>
    <dbReference type="NCBI Taxonomy" id="3133970"/>
    <lineage>
        <taxon>Bacteria</taxon>
        <taxon>Pseudomonadati</taxon>
        <taxon>Pseudomonadota</taxon>
        <taxon>Alphaproteobacteria</taxon>
        <taxon>Hyphomicrobiales</taxon>
        <taxon>Methylobacteriaceae</taxon>
        <taxon>Hohaiivirga</taxon>
    </lineage>
</organism>
<gene>
    <name evidence="7" type="ORF">WJT86_04810</name>
</gene>
<evidence type="ECO:0000259" key="6">
    <source>
        <dbReference type="Pfam" id="PF03976"/>
    </source>
</evidence>
<dbReference type="PANTHER" id="PTHR34383:SF3">
    <property type="entry name" value="POLYPHOSPHATE:AMP PHOSPHOTRANSFERASE"/>
    <property type="match status" value="1"/>
</dbReference>
<dbReference type="Proteomes" id="UP001418637">
    <property type="component" value="Unassembled WGS sequence"/>
</dbReference>
<dbReference type="InterPro" id="IPR022300">
    <property type="entry name" value="PPK2-rel_1"/>
</dbReference>
<reference evidence="7 8" key="1">
    <citation type="submission" date="2024-04" db="EMBL/GenBank/DDBJ databases">
        <title>A novel species isolated from cricket.</title>
        <authorList>
            <person name="Wang H.-C."/>
        </authorList>
    </citation>
    <scope>NUCLEOTIDE SEQUENCE [LARGE SCALE GENOMIC DNA]</scope>
    <source>
        <strain evidence="7 8">WL0021</strain>
    </source>
</reference>
<evidence type="ECO:0000256" key="5">
    <source>
        <dbReference type="ARBA" id="ARBA00024500"/>
    </source>
</evidence>